<evidence type="ECO:0000256" key="1">
    <source>
        <dbReference type="SAM" id="Phobius"/>
    </source>
</evidence>
<accession>A0A9E2KTG4</accession>
<protein>
    <submittedName>
        <fullName evidence="2">Uncharacterized protein</fullName>
    </submittedName>
</protein>
<gene>
    <name evidence="2" type="ORF">H9843_02885</name>
</gene>
<reference evidence="2" key="1">
    <citation type="journal article" date="2021" name="PeerJ">
        <title>Extensive microbial diversity within the chicken gut microbiome revealed by metagenomics and culture.</title>
        <authorList>
            <person name="Gilroy R."/>
            <person name="Ravi A."/>
            <person name="Getino M."/>
            <person name="Pursley I."/>
            <person name="Horton D.L."/>
            <person name="Alikhan N.F."/>
            <person name="Baker D."/>
            <person name="Gharbi K."/>
            <person name="Hall N."/>
            <person name="Watson M."/>
            <person name="Adriaenssens E.M."/>
            <person name="Foster-Nyarko E."/>
            <person name="Jarju S."/>
            <person name="Secka A."/>
            <person name="Antonio M."/>
            <person name="Oren A."/>
            <person name="Chaudhuri R.R."/>
            <person name="La Ragione R."/>
            <person name="Hildebrand F."/>
            <person name="Pallen M.J."/>
        </authorList>
    </citation>
    <scope>NUCLEOTIDE SEQUENCE</scope>
    <source>
        <strain evidence="2">876</strain>
    </source>
</reference>
<name>A0A9E2KTG4_9LACO</name>
<keyword evidence="1" id="KW-0812">Transmembrane</keyword>
<dbReference type="EMBL" id="JAHLFK010000024">
    <property type="protein sequence ID" value="MBU3829825.1"/>
    <property type="molecule type" value="Genomic_DNA"/>
</dbReference>
<organism evidence="2 3">
    <name type="scientific">Candidatus Limosilactobacillus merdavium</name>
    <dbReference type="NCBI Taxonomy" id="2838651"/>
    <lineage>
        <taxon>Bacteria</taxon>
        <taxon>Bacillati</taxon>
        <taxon>Bacillota</taxon>
        <taxon>Bacilli</taxon>
        <taxon>Lactobacillales</taxon>
        <taxon>Lactobacillaceae</taxon>
        <taxon>Limosilactobacillus</taxon>
    </lineage>
</organism>
<keyword evidence="1" id="KW-1133">Transmembrane helix</keyword>
<evidence type="ECO:0000313" key="3">
    <source>
        <dbReference type="Proteomes" id="UP000824180"/>
    </source>
</evidence>
<dbReference type="AlphaFoldDB" id="A0A9E2KTG4"/>
<keyword evidence="1" id="KW-0472">Membrane</keyword>
<sequence length="49" mass="5664">MISHEQRLVITNVFRRLGWAILIGAAWVIGLQLLFIFGELLIIAWTPSW</sequence>
<proteinExistence type="predicted"/>
<comment type="caution">
    <text evidence="2">The sequence shown here is derived from an EMBL/GenBank/DDBJ whole genome shotgun (WGS) entry which is preliminary data.</text>
</comment>
<feature type="transmembrane region" description="Helical" evidence="1">
    <location>
        <begin position="21"/>
        <end position="45"/>
    </location>
</feature>
<evidence type="ECO:0000313" key="2">
    <source>
        <dbReference type="EMBL" id="MBU3829825.1"/>
    </source>
</evidence>
<dbReference type="Proteomes" id="UP000824180">
    <property type="component" value="Unassembled WGS sequence"/>
</dbReference>
<reference evidence="2" key="2">
    <citation type="submission" date="2021-04" db="EMBL/GenBank/DDBJ databases">
        <authorList>
            <person name="Gilroy R."/>
        </authorList>
    </citation>
    <scope>NUCLEOTIDE SEQUENCE</scope>
    <source>
        <strain evidence="2">876</strain>
    </source>
</reference>